<comment type="caution">
    <text evidence="1">The sequence shown here is derived from an EMBL/GenBank/DDBJ whole genome shotgun (WGS) entry which is preliminary data.</text>
</comment>
<gene>
    <name evidence="1" type="ORF">QYE76_008171</name>
</gene>
<accession>A0AAD8QIP1</accession>
<evidence type="ECO:0000313" key="1">
    <source>
        <dbReference type="EMBL" id="KAK1603488.1"/>
    </source>
</evidence>
<sequence length="210" mass="23364">MHIPFLNLPFVVPMFWDITKASLKEKPATMMVDEWQAHRNRCAIVTADQRRHRLAGEANQALAAAEEAAAQVSLSLGEGGHVNDGTGLPCRLLGESNNAAACSTIRPVRGAEILGDMIRGSRQAEPILDEGAEEEEGDEAEEEEEANVVHVETGRITKMKRKRNAGTRGPRWKSLEDEWLIEAWDPITSANQASGKYYKRIFDQSNERKQ</sequence>
<keyword evidence="2" id="KW-1185">Reference proteome</keyword>
<name>A0AAD8QIP1_LOLMU</name>
<dbReference type="EMBL" id="JAUUTY010000031">
    <property type="protein sequence ID" value="KAK1603488.1"/>
    <property type="molecule type" value="Genomic_DNA"/>
</dbReference>
<dbReference type="AlphaFoldDB" id="A0AAD8QIP1"/>
<protein>
    <submittedName>
        <fullName evidence="1">Uncharacterized protein</fullName>
    </submittedName>
</protein>
<organism evidence="1 2">
    <name type="scientific">Lolium multiflorum</name>
    <name type="common">Italian ryegrass</name>
    <name type="synonym">Lolium perenne subsp. multiflorum</name>
    <dbReference type="NCBI Taxonomy" id="4521"/>
    <lineage>
        <taxon>Eukaryota</taxon>
        <taxon>Viridiplantae</taxon>
        <taxon>Streptophyta</taxon>
        <taxon>Embryophyta</taxon>
        <taxon>Tracheophyta</taxon>
        <taxon>Spermatophyta</taxon>
        <taxon>Magnoliopsida</taxon>
        <taxon>Liliopsida</taxon>
        <taxon>Poales</taxon>
        <taxon>Poaceae</taxon>
        <taxon>BOP clade</taxon>
        <taxon>Pooideae</taxon>
        <taxon>Poodae</taxon>
        <taxon>Poeae</taxon>
        <taxon>Poeae Chloroplast Group 2 (Poeae type)</taxon>
        <taxon>Loliodinae</taxon>
        <taxon>Loliinae</taxon>
        <taxon>Lolium</taxon>
    </lineage>
</organism>
<proteinExistence type="predicted"/>
<dbReference type="Proteomes" id="UP001231189">
    <property type="component" value="Unassembled WGS sequence"/>
</dbReference>
<evidence type="ECO:0000313" key="2">
    <source>
        <dbReference type="Proteomes" id="UP001231189"/>
    </source>
</evidence>
<reference evidence="1" key="1">
    <citation type="submission" date="2023-07" db="EMBL/GenBank/DDBJ databases">
        <title>A chromosome-level genome assembly of Lolium multiflorum.</title>
        <authorList>
            <person name="Chen Y."/>
            <person name="Copetti D."/>
            <person name="Kolliker R."/>
            <person name="Studer B."/>
        </authorList>
    </citation>
    <scope>NUCLEOTIDE SEQUENCE</scope>
    <source>
        <strain evidence="1">02402/16</strain>
        <tissue evidence="1">Leaf</tissue>
    </source>
</reference>